<sequence length="63" mass="7181">LCVDNAEYFSKATSWSGYSERMVKVSIEIQDCTGTLRSTVVYGFICHISMSNPRTVQCIYDLY</sequence>
<accession>A0A0C2C1W1</accession>
<feature type="non-terminal residue" evidence="1">
    <location>
        <position position="1"/>
    </location>
</feature>
<gene>
    <name evidence="1" type="ORF">ANCDUO_26414</name>
</gene>
<feature type="non-terminal residue" evidence="1">
    <location>
        <position position="63"/>
    </location>
</feature>
<reference evidence="1 2" key="1">
    <citation type="submission" date="2013-12" db="EMBL/GenBank/DDBJ databases">
        <title>Draft genome of the parsitic nematode Ancylostoma duodenale.</title>
        <authorList>
            <person name="Mitreva M."/>
        </authorList>
    </citation>
    <scope>NUCLEOTIDE SEQUENCE [LARGE SCALE GENOMIC DNA]</scope>
    <source>
        <strain evidence="1 2">Zhejiang</strain>
    </source>
</reference>
<evidence type="ECO:0000313" key="2">
    <source>
        <dbReference type="Proteomes" id="UP000054047"/>
    </source>
</evidence>
<protein>
    <submittedName>
        <fullName evidence="1">Uncharacterized protein</fullName>
    </submittedName>
</protein>
<dbReference type="EMBL" id="KN784695">
    <property type="protein sequence ID" value="KIH43577.1"/>
    <property type="molecule type" value="Genomic_DNA"/>
</dbReference>
<keyword evidence="2" id="KW-1185">Reference proteome</keyword>
<proteinExistence type="predicted"/>
<evidence type="ECO:0000313" key="1">
    <source>
        <dbReference type="EMBL" id="KIH43577.1"/>
    </source>
</evidence>
<organism evidence="1 2">
    <name type="scientific">Ancylostoma duodenale</name>
    <dbReference type="NCBI Taxonomy" id="51022"/>
    <lineage>
        <taxon>Eukaryota</taxon>
        <taxon>Metazoa</taxon>
        <taxon>Ecdysozoa</taxon>
        <taxon>Nematoda</taxon>
        <taxon>Chromadorea</taxon>
        <taxon>Rhabditida</taxon>
        <taxon>Rhabditina</taxon>
        <taxon>Rhabditomorpha</taxon>
        <taxon>Strongyloidea</taxon>
        <taxon>Ancylostomatidae</taxon>
        <taxon>Ancylostomatinae</taxon>
        <taxon>Ancylostoma</taxon>
    </lineage>
</organism>
<name>A0A0C2C1W1_9BILA</name>
<dbReference type="Proteomes" id="UP000054047">
    <property type="component" value="Unassembled WGS sequence"/>
</dbReference>
<dbReference type="AlphaFoldDB" id="A0A0C2C1W1"/>
<dbReference type="OrthoDB" id="408631at2759"/>